<comment type="caution">
    <text evidence="1">The sequence shown here is derived from an EMBL/GenBank/DDBJ whole genome shotgun (WGS) entry which is preliminary data.</text>
</comment>
<keyword evidence="2" id="KW-1185">Reference proteome</keyword>
<reference evidence="1 2" key="1">
    <citation type="submission" date="2021-02" db="EMBL/GenBank/DDBJ databases">
        <authorList>
            <person name="Jung H.S."/>
            <person name="Chun B.H."/>
            <person name="Jeon C.O."/>
        </authorList>
    </citation>
    <scope>NUCLEOTIDE SEQUENCE [LARGE SCALE GENOMIC DNA]</scope>
    <source>
        <strain evidence="1 2">LMG 25203</strain>
    </source>
</reference>
<feature type="non-terminal residue" evidence="1">
    <location>
        <position position="1"/>
    </location>
</feature>
<protein>
    <submittedName>
        <fullName evidence="1">Uncharacterized protein</fullName>
    </submittedName>
</protein>
<sequence>ISVSPTTTGTINIVSVASSGTPSCINLQPSSIPITVLPLPTASVTANPSTICQNGTTTLTFTGTPNATVTYNINGGTNQTITLSAAGTATISVSPT</sequence>
<dbReference type="EMBL" id="JACSOD020000195">
    <property type="protein sequence ID" value="MBM6497840.1"/>
    <property type="molecule type" value="Genomic_DNA"/>
</dbReference>
<proteinExistence type="predicted"/>
<feature type="non-terminal residue" evidence="1">
    <location>
        <position position="96"/>
    </location>
</feature>
<accession>A0ABS2CSB3</accession>
<dbReference type="Proteomes" id="UP000759529">
    <property type="component" value="Unassembled WGS sequence"/>
</dbReference>
<organism evidence="1 2">
    <name type="scientific">Flavobacterium macrobrachii</name>
    <dbReference type="NCBI Taxonomy" id="591204"/>
    <lineage>
        <taxon>Bacteria</taxon>
        <taxon>Pseudomonadati</taxon>
        <taxon>Bacteroidota</taxon>
        <taxon>Flavobacteriia</taxon>
        <taxon>Flavobacteriales</taxon>
        <taxon>Flavobacteriaceae</taxon>
        <taxon>Flavobacterium</taxon>
    </lineage>
</organism>
<evidence type="ECO:0000313" key="1">
    <source>
        <dbReference type="EMBL" id="MBM6497840.1"/>
    </source>
</evidence>
<evidence type="ECO:0000313" key="2">
    <source>
        <dbReference type="Proteomes" id="UP000759529"/>
    </source>
</evidence>
<name>A0ABS2CSB3_9FLAO</name>
<dbReference type="RefSeq" id="WP_204158518.1">
    <property type="nucleotide sequence ID" value="NZ_JACSOD020000195.1"/>
</dbReference>
<gene>
    <name evidence="1" type="ORF">H9X54_000700</name>
</gene>